<reference evidence="8" key="2">
    <citation type="submission" date="2023-06" db="EMBL/GenBank/DDBJ databases">
        <authorList>
            <person name="Ma L."/>
            <person name="Liu K.-W."/>
            <person name="Li Z."/>
            <person name="Hsiao Y.-Y."/>
            <person name="Qi Y."/>
            <person name="Fu T."/>
            <person name="Tang G."/>
            <person name="Zhang D."/>
            <person name="Sun W.-H."/>
            <person name="Liu D.-K."/>
            <person name="Li Y."/>
            <person name="Chen G.-Z."/>
            <person name="Liu X.-D."/>
            <person name="Liao X.-Y."/>
            <person name="Jiang Y.-T."/>
            <person name="Yu X."/>
            <person name="Hao Y."/>
            <person name="Huang J."/>
            <person name="Zhao X.-W."/>
            <person name="Ke S."/>
            <person name="Chen Y.-Y."/>
            <person name="Wu W.-L."/>
            <person name="Hsu J.-L."/>
            <person name="Lin Y.-F."/>
            <person name="Huang M.-D."/>
            <person name="Li C.-Y."/>
            <person name="Huang L."/>
            <person name="Wang Z.-W."/>
            <person name="Zhao X."/>
            <person name="Zhong W.-Y."/>
            <person name="Peng D.-H."/>
            <person name="Ahmad S."/>
            <person name="Lan S."/>
            <person name="Zhang J.-S."/>
            <person name="Tsai W.-C."/>
            <person name="Van De Peer Y."/>
            <person name="Liu Z.-J."/>
        </authorList>
    </citation>
    <scope>NUCLEOTIDE SEQUENCE</scope>
    <source>
        <strain evidence="8">SCP</strain>
        <tissue evidence="8">Leaves</tissue>
    </source>
</reference>
<evidence type="ECO:0000256" key="2">
    <source>
        <dbReference type="ARBA" id="ARBA00022723"/>
    </source>
</evidence>
<evidence type="ECO:0000256" key="3">
    <source>
        <dbReference type="ARBA" id="ARBA00022771"/>
    </source>
</evidence>
<dbReference type="InterPro" id="IPR056179">
    <property type="entry name" value="DHQS_C"/>
</dbReference>
<dbReference type="GO" id="GO:0003856">
    <property type="term" value="F:3-dehydroquinate synthase activity"/>
    <property type="evidence" value="ECO:0007669"/>
    <property type="project" value="InterPro"/>
</dbReference>
<dbReference type="GO" id="GO:0003677">
    <property type="term" value="F:DNA binding"/>
    <property type="evidence" value="ECO:0007669"/>
    <property type="project" value="InterPro"/>
</dbReference>
<dbReference type="PANTHER" id="PTHR33563">
    <property type="match status" value="1"/>
</dbReference>
<evidence type="ECO:0000256" key="4">
    <source>
        <dbReference type="ARBA" id="ARBA00022833"/>
    </source>
</evidence>
<keyword evidence="3 6" id="KW-0863">Zinc-finger</keyword>
<feature type="domain" description="BED-type" evidence="7">
    <location>
        <begin position="93"/>
        <end position="147"/>
    </location>
</feature>
<dbReference type="SUPFAM" id="SSF57667">
    <property type="entry name" value="beta-beta-alpha zinc fingers"/>
    <property type="match status" value="1"/>
</dbReference>
<accession>A0AAV9BN21</accession>
<dbReference type="GO" id="GO:0016491">
    <property type="term" value="F:oxidoreductase activity"/>
    <property type="evidence" value="ECO:0007669"/>
    <property type="project" value="InterPro"/>
</dbReference>
<dbReference type="GO" id="GO:0008652">
    <property type="term" value="P:amino acid biosynthetic process"/>
    <property type="evidence" value="ECO:0007669"/>
    <property type="project" value="UniProtKB-KW"/>
</dbReference>
<keyword evidence="4" id="KW-0862">Zinc</keyword>
<dbReference type="Pfam" id="PF26558">
    <property type="entry name" value="DHQS_2nd"/>
    <property type="match status" value="1"/>
</dbReference>
<evidence type="ECO:0000313" key="9">
    <source>
        <dbReference type="Proteomes" id="UP001179952"/>
    </source>
</evidence>
<evidence type="ECO:0000313" key="8">
    <source>
        <dbReference type="EMBL" id="KAK1277975.1"/>
    </source>
</evidence>
<keyword evidence="1" id="KW-0028">Amino-acid biosynthesis</keyword>
<keyword evidence="9" id="KW-1185">Reference proteome</keyword>
<organism evidence="8 9">
    <name type="scientific">Acorus gramineus</name>
    <name type="common">Dwarf sweet flag</name>
    <dbReference type="NCBI Taxonomy" id="55184"/>
    <lineage>
        <taxon>Eukaryota</taxon>
        <taxon>Viridiplantae</taxon>
        <taxon>Streptophyta</taxon>
        <taxon>Embryophyta</taxon>
        <taxon>Tracheophyta</taxon>
        <taxon>Spermatophyta</taxon>
        <taxon>Magnoliopsida</taxon>
        <taxon>Liliopsida</taxon>
        <taxon>Acoraceae</taxon>
        <taxon>Acorus</taxon>
    </lineage>
</organism>
<evidence type="ECO:0000259" key="7">
    <source>
        <dbReference type="PROSITE" id="PS50808"/>
    </source>
</evidence>
<dbReference type="PANTHER" id="PTHR33563:SF1">
    <property type="entry name" value="3-DEHYDROQUINATE SYNTHASE"/>
    <property type="match status" value="1"/>
</dbReference>
<dbReference type="SMART" id="SM00614">
    <property type="entry name" value="ZnF_BED"/>
    <property type="match status" value="1"/>
</dbReference>
<reference evidence="8" key="1">
    <citation type="journal article" date="2023" name="Nat. Commun.">
        <title>Diploid and tetraploid genomes of Acorus and the evolution of monocots.</title>
        <authorList>
            <person name="Ma L."/>
            <person name="Liu K.W."/>
            <person name="Li Z."/>
            <person name="Hsiao Y.Y."/>
            <person name="Qi Y."/>
            <person name="Fu T."/>
            <person name="Tang G.D."/>
            <person name="Zhang D."/>
            <person name="Sun W.H."/>
            <person name="Liu D.K."/>
            <person name="Li Y."/>
            <person name="Chen G.Z."/>
            <person name="Liu X.D."/>
            <person name="Liao X.Y."/>
            <person name="Jiang Y.T."/>
            <person name="Yu X."/>
            <person name="Hao Y."/>
            <person name="Huang J."/>
            <person name="Zhao X.W."/>
            <person name="Ke S."/>
            <person name="Chen Y.Y."/>
            <person name="Wu W.L."/>
            <person name="Hsu J.L."/>
            <person name="Lin Y.F."/>
            <person name="Huang M.D."/>
            <person name="Li C.Y."/>
            <person name="Huang L."/>
            <person name="Wang Z.W."/>
            <person name="Zhao X."/>
            <person name="Zhong W.Y."/>
            <person name="Peng D.H."/>
            <person name="Ahmad S."/>
            <person name="Lan S."/>
            <person name="Zhang J.S."/>
            <person name="Tsai W.C."/>
            <person name="Van de Peer Y."/>
            <person name="Liu Z.J."/>
        </authorList>
    </citation>
    <scope>NUCLEOTIDE SEQUENCE</scope>
    <source>
        <strain evidence="8">SCP</strain>
    </source>
</reference>
<protein>
    <recommendedName>
        <fullName evidence="7">BED-type domain-containing protein</fullName>
    </recommendedName>
</protein>
<evidence type="ECO:0000256" key="5">
    <source>
        <dbReference type="ARBA" id="ARBA00023141"/>
    </source>
</evidence>
<dbReference type="EMBL" id="JAUJYN010000002">
    <property type="protein sequence ID" value="KAK1277975.1"/>
    <property type="molecule type" value="Genomic_DNA"/>
</dbReference>
<keyword evidence="2" id="KW-0479">Metal-binding</keyword>
<evidence type="ECO:0000256" key="6">
    <source>
        <dbReference type="PROSITE-ProRule" id="PRU00027"/>
    </source>
</evidence>
<dbReference type="GO" id="GO:0009073">
    <property type="term" value="P:aromatic amino acid family biosynthetic process"/>
    <property type="evidence" value="ECO:0007669"/>
    <property type="project" value="UniProtKB-KW"/>
</dbReference>
<evidence type="ECO:0000256" key="1">
    <source>
        <dbReference type="ARBA" id="ARBA00022605"/>
    </source>
</evidence>
<dbReference type="Proteomes" id="UP001179952">
    <property type="component" value="Unassembled WGS sequence"/>
</dbReference>
<proteinExistence type="predicted"/>
<dbReference type="InterPro" id="IPR002812">
    <property type="entry name" value="DHQS"/>
</dbReference>
<sequence>MGVGFTTLKGKWEAGKKMRRQEGRSIQAKISELLVLTIVWAILTTRNQTIFKGITPYGENTWELVMSQTNNEEDFDISTTVISSSRLRKRKNKLKSFVWDHFTKLDNGKEECVCGNCGKVYSCNSRSGTSHLKRHLELQCGGYKKGSLSPGVVLALDQSFVGVDIKVEEPRDIHEVKVGTFSGGLFLVHPEHSESDPSASRPFRVNAGPVHAYIALPDGKTCYLSELHAGKEVMVVDQNGAPRAAMVGRVKIESQPLILVEAMLPEELDHRNIMNIFLQNAETVGLVVPCEENNPSKTVIPVTSLKVGDEVLVRIQNE</sequence>
<name>A0AAV9BN21_ACOGR</name>
<dbReference type="Pfam" id="PF02892">
    <property type="entry name" value="zf-BED"/>
    <property type="match status" value="1"/>
</dbReference>
<dbReference type="PROSITE" id="PS50808">
    <property type="entry name" value="ZF_BED"/>
    <property type="match status" value="1"/>
</dbReference>
<comment type="caution">
    <text evidence="8">The sequence shown here is derived from an EMBL/GenBank/DDBJ whole genome shotgun (WGS) entry which is preliminary data.</text>
</comment>
<dbReference type="GO" id="GO:0008270">
    <property type="term" value="F:zinc ion binding"/>
    <property type="evidence" value="ECO:0007669"/>
    <property type="project" value="UniProtKB-KW"/>
</dbReference>
<dbReference type="AlphaFoldDB" id="A0AAV9BN21"/>
<gene>
    <name evidence="8" type="ORF">QJS04_geneDACA018844</name>
</gene>
<dbReference type="InterPro" id="IPR003656">
    <property type="entry name" value="Znf_BED"/>
</dbReference>
<keyword evidence="5" id="KW-0057">Aromatic amino acid biosynthesis</keyword>
<dbReference type="InterPro" id="IPR036236">
    <property type="entry name" value="Znf_C2H2_sf"/>
</dbReference>